<sequence>MRGPTRTEPVASPASKREKQLLEASRRQLLLEELGLCCGDTKLDLEFTTRRLLHCEPHYQQFRFTYSLVEAARQNDLDMVKWLFEHFDSRYDVAFPALDAAARSGALEILQFFYDNDDDVDHSNESESSGESDGEESLDEQHGGEVDTQDVVPDRGQEVALGDDDDNGAEVEQQSQEGPDESADDGEWRRYVGWGDELAAVAADAGHNAVAIWIAQYSVHIDRAGTMRAAIASGNIDNGHLHMLEWLEDKSYLGDRTGLLVQAAEGGQMEIVRWLVELDWDEGYLDSDSDSEHGKTHDLRM</sequence>
<accession>G4ZGB3</accession>
<dbReference type="KEGG" id="psoj:PHYSODRAFT_332318"/>
<reference evidence="2 3" key="1">
    <citation type="journal article" date="2006" name="Science">
        <title>Phytophthora genome sequences uncover evolutionary origins and mechanisms of pathogenesis.</title>
        <authorList>
            <person name="Tyler B.M."/>
            <person name="Tripathy S."/>
            <person name="Zhang X."/>
            <person name="Dehal P."/>
            <person name="Jiang R.H."/>
            <person name="Aerts A."/>
            <person name="Arredondo F.D."/>
            <person name="Baxter L."/>
            <person name="Bensasson D."/>
            <person name="Beynon J.L."/>
            <person name="Chapman J."/>
            <person name="Damasceno C.M."/>
            <person name="Dorrance A.E."/>
            <person name="Dou D."/>
            <person name="Dickerman A.W."/>
            <person name="Dubchak I.L."/>
            <person name="Garbelotto M."/>
            <person name="Gijzen M."/>
            <person name="Gordon S.G."/>
            <person name="Govers F."/>
            <person name="Grunwald N.J."/>
            <person name="Huang W."/>
            <person name="Ivors K.L."/>
            <person name="Jones R.W."/>
            <person name="Kamoun S."/>
            <person name="Krampis K."/>
            <person name="Lamour K.H."/>
            <person name="Lee M.K."/>
            <person name="McDonald W.H."/>
            <person name="Medina M."/>
            <person name="Meijer H.J."/>
            <person name="Nordberg E.K."/>
            <person name="Maclean D.J."/>
            <person name="Ospina-Giraldo M.D."/>
            <person name="Morris P.F."/>
            <person name="Phuntumart V."/>
            <person name="Putnam N.H."/>
            <person name="Rash S."/>
            <person name="Rose J.K."/>
            <person name="Sakihama Y."/>
            <person name="Salamov A.A."/>
            <person name="Savidor A."/>
            <person name="Scheuring C.F."/>
            <person name="Smith B.M."/>
            <person name="Sobral B.W."/>
            <person name="Terry A."/>
            <person name="Torto-Alalibo T.A."/>
            <person name="Win J."/>
            <person name="Xu Z."/>
            <person name="Zhang H."/>
            <person name="Grigoriev I.V."/>
            <person name="Rokhsar D.S."/>
            <person name="Boore J.L."/>
        </authorList>
    </citation>
    <scope>NUCLEOTIDE SEQUENCE [LARGE SCALE GENOMIC DNA]</scope>
    <source>
        <strain evidence="2 3">P6497</strain>
    </source>
</reference>
<dbReference type="InterPro" id="IPR052050">
    <property type="entry name" value="SecEffector_AnkRepeat"/>
</dbReference>
<feature type="compositionally biased region" description="Acidic residues" evidence="1">
    <location>
        <begin position="128"/>
        <end position="138"/>
    </location>
</feature>
<dbReference type="OMA" id="AIWIAQY"/>
<dbReference type="PANTHER" id="PTHR46586:SF3">
    <property type="entry name" value="ANKYRIN REPEAT-CONTAINING PROTEIN"/>
    <property type="match status" value="1"/>
</dbReference>
<dbReference type="SUPFAM" id="SSF48403">
    <property type="entry name" value="Ankyrin repeat"/>
    <property type="match status" value="1"/>
</dbReference>
<evidence type="ECO:0000313" key="2">
    <source>
        <dbReference type="EMBL" id="EGZ18558.1"/>
    </source>
</evidence>
<dbReference type="GeneID" id="20646440"/>
<name>G4ZGB3_PHYSP</name>
<dbReference type="EMBL" id="JH159154">
    <property type="protein sequence ID" value="EGZ18558.1"/>
    <property type="molecule type" value="Genomic_DNA"/>
</dbReference>
<dbReference type="PANTHER" id="PTHR46586">
    <property type="entry name" value="ANKYRIN REPEAT-CONTAINING PROTEIN"/>
    <property type="match status" value="1"/>
</dbReference>
<evidence type="ECO:0000313" key="3">
    <source>
        <dbReference type="Proteomes" id="UP000002640"/>
    </source>
</evidence>
<keyword evidence="3" id="KW-1185">Reference proteome</keyword>
<dbReference type="InParanoid" id="G4ZGB3"/>
<dbReference type="AlphaFoldDB" id="G4ZGB3"/>
<organism evidence="2 3">
    <name type="scientific">Phytophthora sojae (strain P6497)</name>
    <name type="common">Soybean stem and root rot agent</name>
    <name type="synonym">Phytophthora megasperma f. sp. glycines</name>
    <dbReference type="NCBI Taxonomy" id="1094619"/>
    <lineage>
        <taxon>Eukaryota</taxon>
        <taxon>Sar</taxon>
        <taxon>Stramenopiles</taxon>
        <taxon>Oomycota</taxon>
        <taxon>Peronosporomycetes</taxon>
        <taxon>Peronosporales</taxon>
        <taxon>Peronosporaceae</taxon>
        <taxon>Phytophthora</taxon>
    </lineage>
</organism>
<evidence type="ECO:0000256" key="1">
    <source>
        <dbReference type="SAM" id="MobiDB-lite"/>
    </source>
</evidence>
<dbReference type="Gene3D" id="1.25.40.20">
    <property type="entry name" value="Ankyrin repeat-containing domain"/>
    <property type="match status" value="1"/>
</dbReference>
<evidence type="ECO:0008006" key="4">
    <source>
        <dbReference type="Google" id="ProtNLM"/>
    </source>
</evidence>
<protein>
    <recommendedName>
        <fullName evidence="4">Ankyrin repeat protein</fullName>
    </recommendedName>
</protein>
<proteinExistence type="predicted"/>
<dbReference type="SMR" id="G4ZGB3"/>
<gene>
    <name evidence="2" type="ORF">PHYSODRAFT_332318</name>
</gene>
<dbReference type="RefSeq" id="XP_009527616.1">
    <property type="nucleotide sequence ID" value="XM_009529321.1"/>
</dbReference>
<dbReference type="InterPro" id="IPR036770">
    <property type="entry name" value="Ankyrin_rpt-contain_sf"/>
</dbReference>
<feature type="region of interest" description="Disordered" evidence="1">
    <location>
        <begin position="118"/>
        <end position="187"/>
    </location>
</feature>
<dbReference type="Proteomes" id="UP000002640">
    <property type="component" value="Unassembled WGS sequence"/>
</dbReference>